<dbReference type="RefSeq" id="WP_006361642.1">
    <property type="nucleotide sequence ID" value="NZ_GG700630.1"/>
</dbReference>
<dbReference type="PROSITE" id="PS51898">
    <property type="entry name" value="TYR_RECOMBINASE"/>
    <property type="match status" value="1"/>
</dbReference>
<dbReference type="SUPFAM" id="SSF56349">
    <property type="entry name" value="DNA breaking-rejoining enzymes"/>
    <property type="match status" value="1"/>
</dbReference>
<dbReference type="InterPro" id="IPR002104">
    <property type="entry name" value="Integrase_catalytic"/>
</dbReference>
<dbReference type="Proteomes" id="UP000006001">
    <property type="component" value="Unassembled WGS sequence"/>
</dbReference>
<feature type="domain" description="Tyr recombinase" evidence="2">
    <location>
        <begin position="1"/>
        <end position="143"/>
    </location>
</feature>
<evidence type="ECO:0000313" key="3">
    <source>
        <dbReference type="EMBL" id="EEZ61758.1"/>
    </source>
</evidence>
<dbReference type="GO" id="GO:0003677">
    <property type="term" value="F:DNA binding"/>
    <property type="evidence" value="ECO:0007669"/>
    <property type="project" value="InterPro"/>
</dbReference>
<keyword evidence="4" id="KW-1185">Reference proteome</keyword>
<dbReference type="GO" id="GO:0006310">
    <property type="term" value="P:DNA recombination"/>
    <property type="evidence" value="ECO:0007669"/>
    <property type="project" value="UniProtKB-KW"/>
</dbReference>
<evidence type="ECO:0000259" key="2">
    <source>
        <dbReference type="PROSITE" id="PS51898"/>
    </source>
</evidence>
<protein>
    <submittedName>
        <fullName evidence="3">Site-specific recombinase, phage integrase family</fullName>
    </submittedName>
</protein>
<name>D0WF74_SLAES</name>
<sequence length="149" mass="17239">MSEKTIQLTKTKAGTRVLPLSDKTVQILKDHKEAQFKRYARTNQWRKPEEGYIKQTDDSPVITDNCGTRILPTSLSRWWTENRAKYGLDGWCLHEFRHTYLTLLAIQGVHPKVMQELAGHYSSQISMDIYTHVNMDSKRQAVDIVSAVF</sequence>
<dbReference type="GeneID" id="85007037"/>
<accession>D0WF74</accession>
<organism evidence="3 4">
    <name type="scientific">Slackia exigua (strain ATCC 700122 / DSM 15923 / CIP 105133 / JCM 11022 / KCTC 5966 / S-7)</name>
    <dbReference type="NCBI Taxonomy" id="649764"/>
    <lineage>
        <taxon>Bacteria</taxon>
        <taxon>Bacillati</taxon>
        <taxon>Actinomycetota</taxon>
        <taxon>Coriobacteriia</taxon>
        <taxon>Eggerthellales</taxon>
        <taxon>Eggerthellaceae</taxon>
        <taxon>Slackia</taxon>
    </lineage>
</organism>
<dbReference type="STRING" id="649764.HMPREF0762_00392"/>
<reference evidence="3" key="1">
    <citation type="submission" date="2009-10" db="EMBL/GenBank/DDBJ databases">
        <authorList>
            <person name="Weinstock G."/>
            <person name="Sodergren E."/>
            <person name="Clifton S."/>
            <person name="Fulton L."/>
            <person name="Fulton B."/>
            <person name="Courtney L."/>
            <person name="Fronick C."/>
            <person name="Harrison M."/>
            <person name="Strong C."/>
            <person name="Farmer C."/>
            <person name="Delahaunty K."/>
            <person name="Markovic C."/>
            <person name="Hall O."/>
            <person name="Minx P."/>
            <person name="Tomlinson C."/>
            <person name="Mitreva M."/>
            <person name="Nelson J."/>
            <person name="Hou S."/>
            <person name="Wollam A."/>
            <person name="Pepin K.H."/>
            <person name="Johnson M."/>
            <person name="Bhonagiri V."/>
            <person name="Nash W.E."/>
            <person name="Warren W."/>
            <person name="Chinwalla A."/>
            <person name="Mardis E.R."/>
            <person name="Wilson R.K."/>
        </authorList>
    </citation>
    <scope>NUCLEOTIDE SEQUENCE [LARGE SCALE GENOMIC DNA]</scope>
    <source>
        <strain evidence="3">ATCC 700122</strain>
    </source>
</reference>
<proteinExistence type="predicted"/>
<dbReference type="AlphaFoldDB" id="D0WF74"/>
<dbReference type="EMBL" id="ACUX02000005">
    <property type="protein sequence ID" value="EEZ61758.1"/>
    <property type="molecule type" value="Genomic_DNA"/>
</dbReference>
<dbReference type="InterPro" id="IPR013762">
    <property type="entry name" value="Integrase-like_cat_sf"/>
</dbReference>
<dbReference type="Gene3D" id="1.10.443.10">
    <property type="entry name" value="Intergrase catalytic core"/>
    <property type="match status" value="1"/>
</dbReference>
<dbReference type="HOGENOM" id="CLU_1748418_0_0_11"/>
<keyword evidence="1" id="KW-0233">DNA recombination</keyword>
<dbReference type="eggNOG" id="COG0582">
    <property type="taxonomic scope" value="Bacteria"/>
</dbReference>
<comment type="caution">
    <text evidence="3">The sequence shown here is derived from an EMBL/GenBank/DDBJ whole genome shotgun (WGS) entry which is preliminary data.</text>
</comment>
<evidence type="ECO:0000256" key="1">
    <source>
        <dbReference type="ARBA" id="ARBA00023172"/>
    </source>
</evidence>
<dbReference type="GO" id="GO:0015074">
    <property type="term" value="P:DNA integration"/>
    <property type="evidence" value="ECO:0007669"/>
    <property type="project" value="InterPro"/>
</dbReference>
<dbReference type="Pfam" id="PF00589">
    <property type="entry name" value="Phage_integrase"/>
    <property type="match status" value="1"/>
</dbReference>
<gene>
    <name evidence="3" type="ORF">HMPREF0762_00392</name>
</gene>
<dbReference type="InterPro" id="IPR011010">
    <property type="entry name" value="DNA_brk_join_enz"/>
</dbReference>
<evidence type="ECO:0000313" key="4">
    <source>
        <dbReference type="Proteomes" id="UP000006001"/>
    </source>
</evidence>